<dbReference type="AlphaFoldDB" id="A0A250KQ22"/>
<dbReference type="Pfam" id="PF05400">
    <property type="entry name" value="FliT"/>
    <property type="match status" value="1"/>
</dbReference>
<keyword evidence="7" id="KW-1185">Reference proteome</keyword>
<reference evidence="6 7" key="1">
    <citation type="submission" date="2016-12" db="EMBL/GenBank/DDBJ databases">
        <title>Genome sequencing of Methylocaldum marinum.</title>
        <authorList>
            <person name="Takeuchi M."/>
            <person name="Kamagata Y."/>
            <person name="Hiraoka S."/>
            <person name="Oshima K."/>
            <person name="Hattori M."/>
            <person name="Iwasaki W."/>
        </authorList>
    </citation>
    <scope>NUCLEOTIDE SEQUENCE [LARGE SCALE GENOMIC DNA]</scope>
    <source>
        <strain evidence="6 7">S8</strain>
    </source>
</reference>
<gene>
    <name evidence="6" type="ORF">sS8_1814</name>
</gene>
<organism evidence="6 7">
    <name type="scientific">Methylocaldum marinum</name>
    <dbReference type="NCBI Taxonomy" id="1432792"/>
    <lineage>
        <taxon>Bacteria</taxon>
        <taxon>Pseudomonadati</taxon>
        <taxon>Pseudomonadota</taxon>
        <taxon>Gammaproteobacteria</taxon>
        <taxon>Methylococcales</taxon>
        <taxon>Methylococcaceae</taxon>
        <taxon>Methylocaldum</taxon>
    </lineage>
</organism>
<evidence type="ECO:0000256" key="1">
    <source>
        <dbReference type="ARBA" id="ARBA00004514"/>
    </source>
</evidence>
<evidence type="ECO:0000256" key="4">
    <source>
        <dbReference type="ARBA" id="ARBA00023186"/>
    </source>
</evidence>
<evidence type="ECO:0000256" key="5">
    <source>
        <dbReference type="ARBA" id="ARBA00093797"/>
    </source>
</evidence>
<dbReference type="Gene3D" id="1.20.58.380">
    <property type="entry name" value="Flagellar protein flit"/>
    <property type="match status" value="1"/>
</dbReference>
<keyword evidence="3" id="KW-1005">Bacterial flagellum biogenesis</keyword>
<keyword evidence="2" id="KW-0963">Cytoplasm</keyword>
<name>A0A250KQ22_9GAMM</name>
<dbReference type="RefSeq" id="WP_119629329.1">
    <property type="nucleotide sequence ID" value="NZ_AP017928.1"/>
</dbReference>
<comment type="subcellular location">
    <subcellularLocation>
        <location evidence="1">Cytoplasm</location>
        <location evidence="1">Cytosol</location>
    </subcellularLocation>
</comment>
<accession>A0A250KQ22</accession>
<dbReference type="KEGG" id="mmai:sS8_1814"/>
<dbReference type="GO" id="GO:0044781">
    <property type="term" value="P:bacterial-type flagellum organization"/>
    <property type="evidence" value="ECO:0007669"/>
    <property type="project" value="UniProtKB-KW"/>
</dbReference>
<evidence type="ECO:0000313" key="6">
    <source>
        <dbReference type="EMBL" id="BBA33770.1"/>
    </source>
</evidence>
<evidence type="ECO:0000256" key="2">
    <source>
        <dbReference type="ARBA" id="ARBA00022490"/>
    </source>
</evidence>
<proteinExistence type="predicted"/>
<sequence length="106" mass="12001">MSDMMPETETILAASRSILAAAEAMEWDRVERLGKERMPLIDKLFASADLEKGGAEFLARVIEEVQAIDGQVVYLIEAERNRAADELRNLKISRQCERAYRSAENK</sequence>
<evidence type="ECO:0000256" key="3">
    <source>
        <dbReference type="ARBA" id="ARBA00022795"/>
    </source>
</evidence>
<evidence type="ECO:0000313" key="7">
    <source>
        <dbReference type="Proteomes" id="UP000266313"/>
    </source>
</evidence>
<dbReference type="InterPro" id="IPR008622">
    <property type="entry name" value="FliT"/>
</dbReference>
<dbReference type="OrthoDB" id="5570063at2"/>
<protein>
    <recommendedName>
        <fullName evidence="5">Flagellar protein FliT</fullName>
    </recommendedName>
</protein>
<keyword evidence="4" id="KW-0143">Chaperone</keyword>
<dbReference type="Proteomes" id="UP000266313">
    <property type="component" value="Chromosome"/>
</dbReference>
<dbReference type="EMBL" id="AP017928">
    <property type="protein sequence ID" value="BBA33770.1"/>
    <property type="molecule type" value="Genomic_DNA"/>
</dbReference>